<organism evidence="2 3">
    <name type="scientific">Haloferula rosea</name>
    <dbReference type="NCBI Taxonomy" id="490093"/>
    <lineage>
        <taxon>Bacteria</taxon>
        <taxon>Pseudomonadati</taxon>
        <taxon>Verrucomicrobiota</taxon>
        <taxon>Verrucomicrobiia</taxon>
        <taxon>Verrucomicrobiales</taxon>
        <taxon>Verrucomicrobiaceae</taxon>
        <taxon>Haloferula</taxon>
    </lineage>
</organism>
<keyword evidence="1" id="KW-0812">Transmembrane</keyword>
<protein>
    <recommendedName>
        <fullName evidence="4">FecR protein</fullName>
    </recommendedName>
</protein>
<evidence type="ECO:0000313" key="3">
    <source>
        <dbReference type="Proteomes" id="UP000658278"/>
    </source>
</evidence>
<dbReference type="AlphaFoldDB" id="A0A934RCV7"/>
<dbReference type="PANTHER" id="PTHR30273:SF2">
    <property type="entry name" value="PROTEIN FECR"/>
    <property type="match status" value="1"/>
</dbReference>
<dbReference type="PANTHER" id="PTHR30273">
    <property type="entry name" value="PERIPLASMIC SIGNAL SENSOR AND SIGMA FACTOR ACTIVATOR FECR-RELATED"/>
    <property type="match status" value="1"/>
</dbReference>
<evidence type="ECO:0000256" key="1">
    <source>
        <dbReference type="SAM" id="Phobius"/>
    </source>
</evidence>
<evidence type="ECO:0008006" key="4">
    <source>
        <dbReference type="Google" id="ProtNLM"/>
    </source>
</evidence>
<feature type="transmembrane region" description="Helical" evidence="1">
    <location>
        <begin position="73"/>
        <end position="92"/>
    </location>
</feature>
<dbReference type="EMBL" id="JAENII010000004">
    <property type="protein sequence ID" value="MBK1826706.1"/>
    <property type="molecule type" value="Genomic_DNA"/>
</dbReference>
<keyword evidence="3" id="KW-1185">Reference proteome</keyword>
<dbReference type="Proteomes" id="UP000658278">
    <property type="component" value="Unassembled WGS sequence"/>
</dbReference>
<name>A0A934RCV7_9BACT</name>
<sequence length="480" mass="51528">MSLRTDEETIQAILDGKLDARRFQAFEDRLRREPELRALYRSYSRIGGLLEEKFSQSEPNTAPLPRATRRSRIAWIGVAAAAAAVAITLPALSPEPVTGPLVEFGPESHGQLVHELAERNLSRLLPGSRIELSHGSASIQFESGGEAYFEGPGRLEYLGPDRFRLVEGRAWFDSGSRSVACRTQHLEAESQGAEFGMLVDHAGREELHVLKGEVTMTNGPASRQTVDAGTSALWSTEDVTLVKTSHSFATRFPSAVTVFEEDFSEPDLTPLAGKNPDHGVGSWKVEYGGPLIENGVLDTSGNVRHTAFAGISGPPLDELSHILLLTLETENPDTAGFHSAGWAGVSLFTGDEERIFVGDPNGPEEGWALHPAGYSARHACPLLEGKTTVTLRYDYRSGLAQLFEGTDTSGPALASEWIAPGLQFDRVRIANGSQADAAVDAGKPASAAGDGPDVNVRGDIAIRRIKLRVLSSESATVPGS</sequence>
<comment type="caution">
    <text evidence="2">The sequence shown here is derived from an EMBL/GenBank/DDBJ whole genome shotgun (WGS) entry which is preliminary data.</text>
</comment>
<gene>
    <name evidence="2" type="ORF">JIN81_06730</name>
</gene>
<proteinExistence type="predicted"/>
<dbReference type="GO" id="GO:0016989">
    <property type="term" value="F:sigma factor antagonist activity"/>
    <property type="evidence" value="ECO:0007669"/>
    <property type="project" value="TreeGrafter"/>
</dbReference>
<keyword evidence="1" id="KW-0472">Membrane</keyword>
<accession>A0A934RCV7</accession>
<dbReference type="InterPro" id="IPR012373">
    <property type="entry name" value="Ferrdict_sens_TM"/>
</dbReference>
<keyword evidence="1" id="KW-1133">Transmembrane helix</keyword>
<evidence type="ECO:0000313" key="2">
    <source>
        <dbReference type="EMBL" id="MBK1826706.1"/>
    </source>
</evidence>
<reference evidence="2" key="1">
    <citation type="submission" date="2021-01" db="EMBL/GenBank/DDBJ databases">
        <title>Modified the classification status of verrucomicrobia.</title>
        <authorList>
            <person name="Feng X."/>
        </authorList>
    </citation>
    <scope>NUCLEOTIDE SEQUENCE</scope>
    <source>
        <strain evidence="2">KCTC 22201</strain>
    </source>
</reference>
<dbReference type="RefSeq" id="WP_200277907.1">
    <property type="nucleotide sequence ID" value="NZ_JAENII010000004.1"/>
</dbReference>